<evidence type="ECO:0000313" key="9">
    <source>
        <dbReference type="EnsemblMetazoa" id="XP_030842045"/>
    </source>
</evidence>
<dbReference type="PANTHER" id="PTHR12246">
    <property type="entry name" value="PALMITOYLTRANSFERASE ZDHHC16"/>
    <property type="match status" value="1"/>
</dbReference>
<comment type="subcellular location">
    <subcellularLocation>
        <location evidence="1">Membrane</location>
        <topology evidence="1">Multi-pass membrane protein</topology>
    </subcellularLocation>
</comment>
<dbReference type="GO" id="GO:0019706">
    <property type="term" value="F:protein-cysteine S-palmitoyltransferase activity"/>
    <property type="evidence" value="ECO:0007669"/>
    <property type="project" value="UniProtKB-EC"/>
</dbReference>
<evidence type="ECO:0000256" key="7">
    <source>
        <dbReference type="RuleBase" id="RU079119"/>
    </source>
</evidence>
<protein>
    <recommendedName>
        <fullName evidence="7">Palmitoyltransferase</fullName>
        <ecNumber evidence="7">2.3.1.225</ecNumber>
    </recommendedName>
</protein>
<keyword evidence="4 7" id="KW-1133">Transmembrane helix</keyword>
<comment type="catalytic activity">
    <reaction evidence="7">
        <text>L-cysteinyl-[protein] + hexadecanoyl-CoA = S-hexadecanoyl-L-cysteinyl-[protein] + CoA</text>
        <dbReference type="Rhea" id="RHEA:36683"/>
        <dbReference type="Rhea" id="RHEA-COMP:10131"/>
        <dbReference type="Rhea" id="RHEA-COMP:11032"/>
        <dbReference type="ChEBI" id="CHEBI:29950"/>
        <dbReference type="ChEBI" id="CHEBI:57287"/>
        <dbReference type="ChEBI" id="CHEBI:57379"/>
        <dbReference type="ChEBI" id="CHEBI:74151"/>
        <dbReference type="EC" id="2.3.1.225"/>
    </reaction>
</comment>
<proteinExistence type="inferred from homology"/>
<dbReference type="Pfam" id="PF01529">
    <property type="entry name" value="DHHC"/>
    <property type="match status" value="1"/>
</dbReference>
<dbReference type="GO" id="GO:0016020">
    <property type="term" value="C:membrane"/>
    <property type="evidence" value="ECO:0007669"/>
    <property type="project" value="UniProtKB-SubCell"/>
</dbReference>
<dbReference type="Proteomes" id="UP000007110">
    <property type="component" value="Unassembled WGS sequence"/>
</dbReference>
<accession>A0A7M7NV87</accession>
<keyword evidence="3 7" id="KW-0812">Transmembrane</keyword>
<evidence type="ECO:0000259" key="8">
    <source>
        <dbReference type="Pfam" id="PF01529"/>
    </source>
</evidence>
<dbReference type="EC" id="2.3.1.225" evidence="7"/>
<evidence type="ECO:0000256" key="1">
    <source>
        <dbReference type="ARBA" id="ARBA00004141"/>
    </source>
</evidence>
<keyword evidence="6 7" id="KW-0012">Acyltransferase</keyword>
<comment type="domain">
    <text evidence="7">The DHHC domain is required for palmitoyltransferase activity.</text>
</comment>
<sequence>MTSTYDLSSAEPEMMKENTSRRMGIGGRLREYWLAFKLVFRSLTYNSFTSSSMAIDIAMEPVIWTVEHITKYMGPVVSETGAGGICKKCIGPKPLRTHHCSVCRTCILKMDHHCPWINNCVGHFNHRYFMLFCIYMSIGCIYVTISVWPQFRDEFFDARKTFESLFGDSIFARSMEIYNQAKAADTIRNMNETELVKNGAPLIPPKYTLSFSESMHHKAVVYEFFVCSGVTIALGGLSIWHARLVSRGETSIEKHINDEERKRLSKLKIVYKNPYDFGVRKNWEILLGINVRHRSFIRHVLFPSSHLPERDGVHWINQLTPGYVAKSVP</sequence>
<dbReference type="CTD" id="84287"/>
<feature type="domain" description="Palmitoyltransferase DHHC" evidence="8">
    <location>
        <begin position="84"/>
        <end position="255"/>
    </location>
</feature>
<reference evidence="9" key="2">
    <citation type="submission" date="2021-01" db="UniProtKB">
        <authorList>
            <consortium name="EnsemblMetazoa"/>
        </authorList>
    </citation>
    <scope>IDENTIFICATION</scope>
</reference>
<name>A0A7M7NV87_STRPU</name>
<evidence type="ECO:0000256" key="2">
    <source>
        <dbReference type="ARBA" id="ARBA00022679"/>
    </source>
</evidence>
<comment type="similarity">
    <text evidence="7">Belongs to the DHHC palmitoyltransferase family.</text>
</comment>
<keyword evidence="2 7" id="KW-0808">Transferase</keyword>
<dbReference type="InterPro" id="IPR001594">
    <property type="entry name" value="Palmitoyltrfase_DHHC"/>
</dbReference>
<keyword evidence="5 7" id="KW-0472">Membrane</keyword>
<dbReference type="RefSeq" id="XP_030842045.1">
    <property type="nucleotide sequence ID" value="XM_030986185.1"/>
</dbReference>
<evidence type="ECO:0000256" key="3">
    <source>
        <dbReference type="ARBA" id="ARBA00022692"/>
    </source>
</evidence>
<reference evidence="10" key="1">
    <citation type="submission" date="2015-02" db="EMBL/GenBank/DDBJ databases">
        <title>Genome sequencing for Strongylocentrotus purpuratus.</title>
        <authorList>
            <person name="Murali S."/>
            <person name="Liu Y."/>
            <person name="Vee V."/>
            <person name="English A."/>
            <person name="Wang M."/>
            <person name="Skinner E."/>
            <person name="Han Y."/>
            <person name="Muzny D.M."/>
            <person name="Worley K.C."/>
            <person name="Gibbs R.A."/>
        </authorList>
    </citation>
    <scope>NUCLEOTIDE SEQUENCE</scope>
</reference>
<keyword evidence="10" id="KW-1185">Reference proteome</keyword>
<feature type="transmembrane region" description="Helical" evidence="7">
    <location>
        <begin position="219"/>
        <end position="240"/>
    </location>
</feature>
<evidence type="ECO:0000256" key="4">
    <source>
        <dbReference type="ARBA" id="ARBA00022989"/>
    </source>
</evidence>
<dbReference type="GeneID" id="589494"/>
<dbReference type="AlphaFoldDB" id="A0A7M7NV87"/>
<organism evidence="9 10">
    <name type="scientific">Strongylocentrotus purpuratus</name>
    <name type="common">Purple sea urchin</name>
    <dbReference type="NCBI Taxonomy" id="7668"/>
    <lineage>
        <taxon>Eukaryota</taxon>
        <taxon>Metazoa</taxon>
        <taxon>Echinodermata</taxon>
        <taxon>Eleutherozoa</taxon>
        <taxon>Echinozoa</taxon>
        <taxon>Echinoidea</taxon>
        <taxon>Euechinoidea</taxon>
        <taxon>Echinacea</taxon>
        <taxon>Camarodonta</taxon>
        <taxon>Echinidea</taxon>
        <taxon>Strongylocentrotidae</taxon>
        <taxon>Strongylocentrotus</taxon>
    </lineage>
</organism>
<evidence type="ECO:0000256" key="6">
    <source>
        <dbReference type="ARBA" id="ARBA00023315"/>
    </source>
</evidence>
<feature type="transmembrane region" description="Helical" evidence="7">
    <location>
        <begin position="128"/>
        <end position="148"/>
    </location>
</feature>
<dbReference type="InterPro" id="IPR039859">
    <property type="entry name" value="PFA4/ZDH16/20/ERF2-like"/>
</dbReference>
<evidence type="ECO:0000313" key="10">
    <source>
        <dbReference type="Proteomes" id="UP000007110"/>
    </source>
</evidence>
<evidence type="ECO:0000256" key="5">
    <source>
        <dbReference type="ARBA" id="ARBA00023136"/>
    </source>
</evidence>
<dbReference type="PROSITE" id="PS50216">
    <property type="entry name" value="DHHC"/>
    <property type="match status" value="1"/>
</dbReference>
<dbReference type="EnsemblMetazoa" id="XM_030986185">
    <property type="protein sequence ID" value="XP_030842045"/>
    <property type="gene ID" value="LOC589494"/>
</dbReference>